<evidence type="ECO:0000313" key="3">
    <source>
        <dbReference type="EMBL" id="NMC63418.1"/>
    </source>
</evidence>
<evidence type="ECO:0000313" key="4">
    <source>
        <dbReference type="Proteomes" id="UP000524246"/>
    </source>
</evidence>
<dbReference type="InterPro" id="IPR027417">
    <property type="entry name" value="P-loop_NTPase"/>
</dbReference>
<dbReference type="InterPro" id="IPR011703">
    <property type="entry name" value="ATPase_AAA-3"/>
</dbReference>
<dbReference type="Gene3D" id="3.40.50.300">
    <property type="entry name" value="P-loop containing nucleotide triphosphate hydrolases"/>
    <property type="match status" value="1"/>
</dbReference>
<reference evidence="3 4" key="1">
    <citation type="journal article" date="2020" name="Biotechnol. Biofuels">
        <title>New insights from the biogas microbiome by comprehensive genome-resolved metagenomics of nearly 1600 species originating from multiple anaerobic digesters.</title>
        <authorList>
            <person name="Campanaro S."/>
            <person name="Treu L."/>
            <person name="Rodriguez-R L.M."/>
            <person name="Kovalovszki A."/>
            <person name="Ziels R.M."/>
            <person name="Maus I."/>
            <person name="Zhu X."/>
            <person name="Kougias P.G."/>
            <person name="Basile A."/>
            <person name="Luo G."/>
            <person name="Schluter A."/>
            <person name="Konstantinidis K.T."/>
            <person name="Angelidaki I."/>
        </authorList>
    </citation>
    <scope>NUCLEOTIDE SEQUENCE [LARGE SCALE GENOMIC DNA]</scope>
    <source>
        <strain evidence="3">AS27yjCOA_65</strain>
    </source>
</reference>
<dbReference type="EMBL" id="JAAZON010000436">
    <property type="protein sequence ID" value="NMC63418.1"/>
    <property type="molecule type" value="Genomic_DNA"/>
</dbReference>
<organism evidence="3 4">
    <name type="scientific">SAR324 cluster bacterium</name>
    <dbReference type="NCBI Taxonomy" id="2024889"/>
    <lineage>
        <taxon>Bacteria</taxon>
        <taxon>Deltaproteobacteria</taxon>
        <taxon>SAR324 cluster</taxon>
    </lineage>
</organism>
<dbReference type="Pfam" id="PF17863">
    <property type="entry name" value="AAA_lid_2"/>
    <property type="match status" value="1"/>
</dbReference>
<dbReference type="PANTHER" id="PTHR42759:SF5">
    <property type="entry name" value="METHANOL DEHYDROGENASE REGULATOR"/>
    <property type="match status" value="1"/>
</dbReference>
<dbReference type="SUPFAM" id="SSF52540">
    <property type="entry name" value="P-loop containing nucleoside triphosphate hydrolases"/>
    <property type="match status" value="1"/>
</dbReference>
<dbReference type="Gene3D" id="1.10.8.80">
    <property type="entry name" value="Magnesium chelatase subunit I, C-Terminal domain"/>
    <property type="match status" value="1"/>
</dbReference>
<feature type="domain" description="ATPase AAA-3" evidence="1">
    <location>
        <begin position="41"/>
        <end position="182"/>
    </location>
</feature>
<dbReference type="AlphaFoldDB" id="A0A7X9IJT4"/>
<dbReference type="GO" id="GO:0005524">
    <property type="term" value="F:ATP binding"/>
    <property type="evidence" value="ECO:0007669"/>
    <property type="project" value="InterPro"/>
</dbReference>
<proteinExistence type="predicted"/>
<gene>
    <name evidence="3" type="ORF">GYA55_09665</name>
</gene>
<accession>A0A7X9IJT4</accession>
<sequence length="327" mass="36214">MTDISSAFETGEKLRGALSKIIRGRDDTIRLVLTALFADGHVLLEDYPGSGKTILSKSLGNLIAKDSGSATEEYILPFRRIQFTPDMLPGDVLGVNVFEAQTGHFHFLHGPIFAHVVLADEINRTGPKVQAAFLECMAEKQVTIDNVTYPLDKLFFVIGTQNPLDIAGTYPLPLVQLDRFLLKIPMSYVDAKTEVEILEQHHEIQSSIENIRPICTRSDIISARELCNSVHLSPAMREAIVAIVQSTRQNPAIQFGASTRAALMLQGAIKAWALLQGRDYANEDDLKTLAPFVLMHRLRFHGGNGDPISFLREIMAPSLEKLIRKGI</sequence>
<evidence type="ECO:0000259" key="1">
    <source>
        <dbReference type="Pfam" id="PF07726"/>
    </source>
</evidence>
<dbReference type="GO" id="GO:0016887">
    <property type="term" value="F:ATP hydrolysis activity"/>
    <property type="evidence" value="ECO:0007669"/>
    <property type="project" value="InterPro"/>
</dbReference>
<feature type="domain" description="ChlI/MoxR AAA lid" evidence="2">
    <location>
        <begin position="246"/>
        <end position="299"/>
    </location>
</feature>
<dbReference type="PANTHER" id="PTHR42759">
    <property type="entry name" value="MOXR FAMILY PROTEIN"/>
    <property type="match status" value="1"/>
</dbReference>
<dbReference type="InterPro" id="IPR041628">
    <property type="entry name" value="ChlI/MoxR_AAA_lid"/>
</dbReference>
<evidence type="ECO:0000259" key="2">
    <source>
        <dbReference type="Pfam" id="PF17863"/>
    </source>
</evidence>
<dbReference type="InterPro" id="IPR050764">
    <property type="entry name" value="CbbQ/NirQ/NorQ/GpvN"/>
</dbReference>
<protein>
    <submittedName>
        <fullName evidence="3">MoxR family ATPase</fullName>
    </submittedName>
</protein>
<dbReference type="Pfam" id="PF07726">
    <property type="entry name" value="AAA_3"/>
    <property type="match status" value="1"/>
</dbReference>
<dbReference type="PIRSF" id="PIRSF002849">
    <property type="entry name" value="AAA_ATPase_chaperone_MoxR_prd"/>
    <property type="match status" value="1"/>
</dbReference>
<dbReference type="Proteomes" id="UP000524246">
    <property type="component" value="Unassembled WGS sequence"/>
</dbReference>
<name>A0A7X9IJT4_9DELT</name>
<comment type="caution">
    <text evidence="3">The sequence shown here is derived from an EMBL/GenBank/DDBJ whole genome shotgun (WGS) entry which is preliminary data.</text>
</comment>